<gene>
    <name evidence="7" type="ORF">NFI95_06390</name>
</gene>
<dbReference type="RefSeq" id="WP_422863537.1">
    <property type="nucleotide sequence ID" value="NZ_JAMSKV010000004.1"/>
</dbReference>
<feature type="transmembrane region" description="Helical" evidence="6">
    <location>
        <begin position="57"/>
        <end position="75"/>
    </location>
</feature>
<comment type="caution">
    <text evidence="7">The sequence shown here is derived from an EMBL/GenBank/DDBJ whole genome shotgun (WGS) entry which is preliminary data.</text>
</comment>
<dbReference type="EMBL" id="JAMSKV010000004">
    <property type="protein sequence ID" value="MCQ8278074.1"/>
    <property type="molecule type" value="Genomic_DNA"/>
</dbReference>
<keyword evidence="8" id="KW-1185">Reference proteome</keyword>
<accession>A0ABT1W5B8</accession>
<evidence type="ECO:0000313" key="7">
    <source>
        <dbReference type="EMBL" id="MCQ8278074.1"/>
    </source>
</evidence>
<dbReference type="PANTHER" id="PTHR21716">
    <property type="entry name" value="TRANSMEMBRANE PROTEIN"/>
    <property type="match status" value="1"/>
</dbReference>
<dbReference type="Pfam" id="PF01594">
    <property type="entry name" value="AI-2E_transport"/>
    <property type="match status" value="1"/>
</dbReference>
<feature type="transmembrane region" description="Helical" evidence="6">
    <location>
        <begin position="338"/>
        <end position="361"/>
    </location>
</feature>
<evidence type="ECO:0000256" key="3">
    <source>
        <dbReference type="ARBA" id="ARBA00022692"/>
    </source>
</evidence>
<keyword evidence="5 6" id="KW-0472">Membrane</keyword>
<evidence type="ECO:0000256" key="6">
    <source>
        <dbReference type="SAM" id="Phobius"/>
    </source>
</evidence>
<comment type="similarity">
    <text evidence="2">Belongs to the autoinducer-2 exporter (AI-2E) (TC 2.A.86) family.</text>
</comment>
<feature type="transmembrane region" description="Helical" evidence="6">
    <location>
        <begin position="273"/>
        <end position="294"/>
    </location>
</feature>
<dbReference type="InterPro" id="IPR002549">
    <property type="entry name" value="AI-2E-like"/>
</dbReference>
<reference evidence="7 8" key="1">
    <citation type="submission" date="2022-06" db="EMBL/GenBank/DDBJ databases">
        <title>Endosaccharibacter gen. nov., sp. nov., endophytic bacteria isolated from sugarcane.</title>
        <authorList>
            <person name="Pitiwittayakul N."/>
            <person name="Yukphan P."/>
            <person name="Charoenyingcharoen P."/>
            <person name="Tanasupawat S."/>
        </authorList>
    </citation>
    <scope>NUCLEOTIDE SEQUENCE [LARGE SCALE GENOMIC DNA]</scope>
    <source>
        <strain evidence="7 8">KSS8</strain>
    </source>
</reference>
<dbReference type="Proteomes" id="UP001524587">
    <property type="component" value="Unassembled WGS sequence"/>
</dbReference>
<evidence type="ECO:0000256" key="5">
    <source>
        <dbReference type="ARBA" id="ARBA00023136"/>
    </source>
</evidence>
<evidence type="ECO:0000256" key="1">
    <source>
        <dbReference type="ARBA" id="ARBA00004141"/>
    </source>
</evidence>
<organism evidence="7 8">
    <name type="scientific">Endosaccharibacter trunci</name>
    <dbReference type="NCBI Taxonomy" id="2812733"/>
    <lineage>
        <taxon>Bacteria</taxon>
        <taxon>Pseudomonadati</taxon>
        <taxon>Pseudomonadota</taxon>
        <taxon>Alphaproteobacteria</taxon>
        <taxon>Acetobacterales</taxon>
        <taxon>Acetobacteraceae</taxon>
        <taxon>Endosaccharibacter</taxon>
    </lineage>
</organism>
<feature type="transmembrane region" description="Helical" evidence="6">
    <location>
        <begin position="33"/>
        <end position="51"/>
    </location>
</feature>
<evidence type="ECO:0000256" key="2">
    <source>
        <dbReference type="ARBA" id="ARBA00009773"/>
    </source>
</evidence>
<evidence type="ECO:0000313" key="8">
    <source>
        <dbReference type="Proteomes" id="UP001524587"/>
    </source>
</evidence>
<feature type="transmembrane region" description="Helical" evidence="6">
    <location>
        <begin position="243"/>
        <end position="266"/>
    </location>
</feature>
<feature type="transmembrane region" description="Helical" evidence="6">
    <location>
        <begin position="176"/>
        <end position="199"/>
    </location>
</feature>
<comment type="subcellular location">
    <subcellularLocation>
        <location evidence="1">Membrane</location>
        <topology evidence="1">Multi-pass membrane protein</topology>
    </subcellularLocation>
</comment>
<protein>
    <submittedName>
        <fullName evidence="7">AI-2E family transporter</fullName>
    </submittedName>
</protein>
<feature type="transmembrane region" description="Helical" evidence="6">
    <location>
        <begin position="87"/>
        <end position="110"/>
    </location>
</feature>
<proteinExistence type="inferred from homology"/>
<keyword evidence="3 6" id="KW-0812">Transmembrane</keyword>
<name>A0ABT1W5B8_9PROT</name>
<sequence length="375" mass="38430">MDARSDTPQAGVSERDVGSATDPRAAALNRIYALLRLALATTFVLLAVWLVKDVLTVVFAACLLAVILHGVARLVQRFTRMPFWVSLTLVVLAMIGLFAGFVLVAGPGLADQAVKLKQALSDQAHGLHDRLAGTNWGDTILNQLPASLGGNRQGGANGGIGAGSISKEMFGSVAGILGSVFGLFGTLLVIVVAGLYLAASPETYANGVLRLVSKPHRPHARTLLQAAGNALWAWSAGQALDMLVVGVLSGLGLWAIGVPLALVLGVVAGLCNFVPYIGAAIGAIPAIVIAFSVGSGAGLETCALYAVIQGFEGNVMAPLIQNRAVHLPPGLTILSQTAFGAILGVPGLIFATPLTAAILAVMGKATPSLSENEKL</sequence>
<keyword evidence="4 6" id="KW-1133">Transmembrane helix</keyword>
<evidence type="ECO:0000256" key="4">
    <source>
        <dbReference type="ARBA" id="ARBA00022989"/>
    </source>
</evidence>
<dbReference type="PANTHER" id="PTHR21716:SF62">
    <property type="entry name" value="TRANSPORT PROTEIN YDBI-RELATED"/>
    <property type="match status" value="1"/>
</dbReference>